<gene>
    <name evidence="12" type="ORF">FA10DRAFT_7287</name>
</gene>
<dbReference type="RefSeq" id="XP_025380000.1">
    <property type="nucleotide sequence ID" value="XM_025525664.1"/>
</dbReference>
<sequence length="383" mass="41773">MSWTFKSTDSFHPTLSLALGSGPTDAPVPSYCQPYILVRLPPAVFIDPHTFPAHSALTFLNSSLVDFRAVDFSRVELEAAVGWSDPRGDVRRRRGSASSAAGNGGAVRRVGDKPGKRRAVKKPGKDTFVVVGQEDEEDEMGGGQRRLRATSESKRSDARAPLARERTAVLLALDRDFDRRGQDQNNKDESDEGDDEGDDEEALTGVKRSSSPTSSSSSSKEKTTIDIPLHVRYLPPRHASTPPSPSEILDRILHPSTSGLYDDVTLSLPDVLLACTYSPASTLSPFEAVEPDELLPPPHSHLTLPPHLASLEWFRHRPAPQTSSRLTLTLPQGDASLAGSVQQLTLALFVVVALYIAVSLRSTLNRVRQTQAQWEKVMLGKTK</sequence>
<keyword evidence="4 10" id="KW-0337">GPI-anchor biosynthesis</keyword>
<dbReference type="PANTHER" id="PTHR28650:SF1">
    <property type="entry name" value="PHOSPHATIDYLINOSITOL-GLYCAN BIOSYNTHESIS CLASS X PROTEIN"/>
    <property type="match status" value="1"/>
</dbReference>
<dbReference type="UniPathway" id="UPA00196"/>
<evidence type="ECO:0000256" key="4">
    <source>
        <dbReference type="ARBA" id="ARBA00022502"/>
    </source>
</evidence>
<evidence type="ECO:0000256" key="5">
    <source>
        <dbReference type="ARBA" id="ARBA00022692"/>
    </source>
</evidence>
<feature type="region of interest" description="Disordered" evidence="11">
    <location>
        <begin position="86"/>
        <end position="227"/>
    </location>
</feature>
<dbReference type="InParanoid" id="A0A316YUL6"/>
<dbReference type="AlphaFoldDB" id="A0A316YUL6"/>
<dbReference type="OrthoDB" id="3357031at2759"/>
<feature type="transmembrane region" description="Helical" evidence="10">
    <location>
        <begin position="344"/>
        <end position="364"/>
    </location>
</feature>
<name>A0A316YUL6_9BASI</name>
<dbReference type="Pfam" id="PF08320">
    <property type="entry name" value="PIG-X"/>
    <property type="match status" value="2"/>
</dbReference>
<feature type="compositionally biased region" description="Basic and acidic residues" evidence="11">
    <location>
        <begin position="149"/>
        <end position="188"/>
    </location>
</feature>
<evidence type="ECO:0000256" key="7">
    <source>
        <dbReference type="ARBA" id="ARBA00022989"/>
    </source>
</evidence>
<feature type="compositionally biased region" description="Acidic residues" evidence="11">
    <location>
        <begin position="189"/>
        <end position="202"/>
    </location>
</feature>
<evidence type="ECO:0000256" key="2">
    <source>
        <dbReference type="ARBA" id="ARBA00004687"/>
    </source>
</evidence>
<comment type="similarity">
    <text evidence="3 10">Belongs to the PIGX family.</text>
</comment>
<keyword evidence="6 10" id="KW-0256">Endoplasmic reticulum</keyword>
<keyword evidence="5 10" id="KW-0812">Transmembrane</keyword>
<proteinExistence type="inferred from homology"/>
<dbReference type="GeneID" id="37047580"/>
<organism evidence="12 13">
    <name type="scientific">Acaromyces ingoldii</name>
    <dbReference type="NCBI Taxonomy" id="215250"/>
    <lineage>
        <taxon>Eukaryota</taxon>
        <taxon>Fungi</taxon>
        <taxon>Dikarya</taxon>
        <taxon>Basidiomycota</taxon>
        <taxon>Ustilaginomycotina</taxon>
        <taxon>Exobasidiomycetes</taxon>
        <taxon>Exobasidiales</taxon>
        <taxon>Cryptobasidiaceae</taxon>
        <taxon>Acaromyces</taxon>
    </lineage>
</organism>
<evidence type="ECO:0000256" key="9">
    <source>
        <dbReference type="ARBA" id="ARBA00023180"/>
    </source>
</evidence>
<dbReference type="GO" id="GO:0006506">
    <property type="term" value="P:GPI anchor biosynthetic process"/>
    <property type="evidence" value="ECO:0007669"/>
    <property type="project" value="UniProtKB-UniPathway"/>
</dbReference>
<comment type="pathway">
    <text evidence="2 10">Glycolipid biosynthesis; glycosylphosphatidylinositol-anchor biosynthesis.</text>
</comment>
<dbReference type="Proteomes" id="UP000245768">
    <property type="component" value="Unassembled WGS sequence"/>
</dbReference>
<evidence type="ECO:0000256" key="10">
    <source>
        <dbReference type="RuleBase" id="RU366056"/>
    </source>
</evidence>
<keyword evidence="8 10" id="KW-0472">Membrane</keyword>
<evidence type="ECO:0000256" key="6">
    <source>
        <dbReference type="ARBA" id="ARBA00022824"/>
    </source>
</evidence>
<keyword evidence="9" id="KW-0325">Glycoprotein</keyword>
<evidence type="ECO:0000256" key="1">
    <source>
        <dbReference type="ARBA" id="ARBA00004389"/>
    </source>
</evidence>
<reference evidence="12 13" key="1">
    <citation type="journal article" date="2018" name="Mol. Biol. Evol.">
        <title>Broad Genomic Sampling Reveals a Smut Pathogenic Ancestry of the Fungal Clade Ustilaginomycotina.</title>
        <authorList>
            <person name="Kijpornyongpan T."/>
            <person name="Mondo S.J."/>
            <person name="Barry K."/>
            <person name="Sandor L."/>
            <person name="Lee J."/>
            <person name="Lipzen A."/>
            <person name="Pangilinan J."/>
            <person name="LaButti K."/>
            <person name="Hainaut M."/>
            <person name="Henrissat B."/>
            <person name="Grigoriev I.V."/>
            <person name="Spatafora J.W."/>
            <person name="Aime M.C."/>
        </authorList>
    </citation>
    <scope>NUCLEOTIDE SEQUENCE [LARGE SCALE GENOMIC DNA]</scope>
    <source>
        <strain evidence="12 13">MCA 4198</strain>
    </source>
</reference>
<dbReference type="PANTHER" id="PTHR28650">
    <property type="entry name" value="PHOSPHATIDYLINOSITOL-GLYCAN BIOSYNTHESIS CLASS X PROTEIN"/>
    <property type="match status" value="1"/>
</dbReference>
<feature type="compositionally biased region" description="Low complexity" evidence="11">
    <location>
        <begin position="209"/>
        <end position="218"/>
    </location>
</feature>
<comment type="function">
    <text evidence="10">Required for proper folding and/or the stability of a subset of proteins in the endoplasmic reticulum. Component of glycosylphosphatidylinositol-mannosyltransferase 1 which transfers the first of the 4 mannoses in the GPI-anchor precursors during GPI-anchor biosynthesis. Probably acts by stabilizing the mannosyltransferase GPI14.</text>
</comment>
<evidence type="ECO:0000256" key="8">
    <source>
        <dbReference type="ARBA" id="ARBA00023136"/>
    </source>
</evidence>
<accession>A0A316YUL6</accession>
<keyword evidence="13" id="KW-1185">Reference proteome</keyword>
<keyword evidence="7 10" id="KW-1133">Transmembrane helix</keyword>
<protein>
    <recommendedName>
        <fullName evidence="10">Protein PBN1</fullName>
    </recommendedName>
</protein>
<evidence type="ECO:0000256" key="11">
    <source>
        <dbReference type="SAM" id="MobiDB-lite"/>
    </source>
</evidence>
<dbReference type="InterPro" id="IPR013233">
    <property type="entry name" value="PIG-X/PBN1"/>
</dbReference>
<evidence type="ECO:0000313" key="12">
    <source>
        <dbReference type="EMBL" id="PWN92802.1"/>
    </source>
</evidence>
<comment type="subcellular location">
    <subcellularLocation>
        <location evidence="1 10">Endoplasmic reticulum membrane</location>
        <topology evidence="1 10">Single-pass membrane protein</topology>
    </subcellularLocation>
</comment>
<evidence type="ECO:0000256" key="3">
    <source>
        <dbReference type="ARBA" id="ARBA00010345"/>
    </source>
</evidence>
<dbReference type="GO" id="GO:0005789">
    <property type="term" value="C:endoplasmic reticulum membrane"/>
    <property type="evidence" value="ECO:0007669"/>
    <property type="project" value="UniProtKB-SubCell"/>
</dbReference>
<dbReference type="EMBL" id="KZ819634">
    <property type="protein sequence ID" value="PWN92802.1"/>
    <property type="molecule type" value="Genomic_DNA"/>
</dbReference>
<evidence type="ECO:0000313" key="13">
    <source>
        <dbReference type="Proteomes" id="UP000245768"/>
    </source>
</evidence>
<dbReference type="InterPro" id="IPR040039">
    <property type="entry name" value="PIGX"/>
</dbReference>